<dbReference type="CTD" id="441869"/>
<protein>
    <submittedName>
        <fullName evidence="6 7">Ankyrin repeat domain-containing protein 65 isoform X1</fullName>
    </submittedName>
</protein>
<dbReference type="InterPro" id="IPR036770">
    <property type="entry name" value="Ankyrin_rpt-contain_sf"/>
</dbReference>
<evidence type="ECO:0000256" key="1">
    <source>
        <dbReference type="ARBA" id="ARBA00022737"/>
    </source>
</evidence>
<evidence type="ECO:0000256" key="4">
    <source>
        <dbReference type="SAM" id="MobiDB-lite"/>
    </source>
</evidence>
<dbReference type="InterPro" id="IPR002110">
    <property type="entry name" value="Ankyrin_rpt"/>
</dbReference>
<dbReference type="Pfam" id="PF12796">
    <property type="entry name" value="Ank_2"/>
    <property type="match status" value="2"/>
</dbReference>
<dbReference type="PANTHER" id="PTHR24171:SF10">
    <property type="entry name" value="ANKYRIN REPEAT DOMAIN-CONTAINING PROTEIN 29-LIKE"/>
    <property type="match status" value="1"/>
</dbReference>
<feature type="repeat" description="ANK" evidence="3">
    <location>
        <begin position="325"/>
        <end position="357"/>
    </location>
</feature>
<evidence type="ECO:0000313" key="5">
    <source>
        <dbReference type="Proteomes" id="UP000248483"/>
    </source>
</evidence>
<keyword evidence="2 3" id="KW-0040">ANK repeat</keyword>
<dbReference type="GeneID" id="111187228"/>
<evidence type="ECO:0000256" key="3">
    <source>
        <dbReference type="PROSITE-ProRule" id="PRU00023"/>
    </source>
</evidence>
<dbReference type="SUPFAM" id="SSF48403">
    <property type="entry name" value="Ankyrin repeat"/>
    <property type="match status" value="1"/>
</dbReference>
<evidence type="ECO:0000256" key="2">
    <source>
        <dbReference type="ARBA" id="ARBA00023043"/>
    </source>
</evidence>
<keyword evidence="5" id="KW-1185">Reference proteome</keyword>
<dbReference type="PROSITE" id="PS50088">
    <property type="entry name" value="ANK_REPEAT"/>
    <property type="match status" value="6"/>
</dbReference>
<feature type="repeat" description="ANK" evidence="3">
    <location>
        <begin position="358"/>
        <end position="390"/>
    </location>
</feature>
<dbReference type="SMART" id="SM00248">
    <property type="entry name" value="ANK"/>
    <property type="match status" value="9"/>
</dbReference>
<feature type="compositionally biased region" description="Low complexity" evidence="4">
    <location>
        <begin position="451"/>
        <end position="464"/>
    </location>
</feature>
<proteinExistence type="predicted"/>
<dbReference type="STRING" id="9749.A0A2Y9Q5K8"/>
<name>A0A2Y9Q5K8_DELLE</name>
<dbReference type="RefSeq" id="XP_022454364.1">
    <property type="nucleotide sequence ID" value="XM_022598656.2"/>
</dbReference>
<dbReference type="PANTHER" id="PTHR24171">
    <property type="entry name" value="ANKYRIN REPEAT DOMAIN-CONTAINING PROTEIN 39-RELATED"/>
    <property type="match status" value="1"/>
</dbReference>
<dbReference type="AlphaFoldDB" id="A0A2Y9Q5K8"/>
<feature type="repeat" description="ANK" evidence="3">
    <location>
        <begin position="132"/>
        <end position="164"/>
    </location>
</feature>
<evidence type="ECO:0000313" key="6">
    <source>
        <dbReference type="RefSeq" id="XP_022454364.1"/>
    </source>
</evidence>
<feature type="region of interest" description="Disordered" evidence="4">
    <location>
        <begin position="444"/>
        <end position="484"/>
    </location>
</feature>
<dbReference type="KEGG" id="dle:111187228"/>
<dbReference type="RefSeq" id="XP_022454365.1">
    <property type="nucleotide sequence ID" value="XM_022598657.2"/>
</dbReference>
<keyword evidence="1" id="KW-0677">Repeat</keyword>
<gene>
    <name evidence="6 7" type="primary">ANKRD65</name>
</gene>
<feature type="repeat" description="ANK" evidence="3">
    <location>
        <begin position="292"/>
        <end position="324"/>
    </location>
</feature>
<organism evidence="5 6">
    <name type="scientific">Delphinapterus leucas</name>
    <name type="common">Beluga whale</name>
    <dbReference type="NCBI Taxonomy" id="9749"/>
    <lineage>
        <taxon>Eukaryota</taxon>
        <taxon>Metazoa</taxon>
        <taxon>Chordata</taxon>
        <taxon>Craniata</taxon>
        <taxon>Vertebrata</taxon>
        <taxon>Euteleostomi</taxon>
        <taxon>Mammalia</taxon>
        <taxon>Eutheria</taxon>
        <taxon>Laurasiatheria</taxon>
        <taxon>Artiodactyla</taxon>
        <taxon>Whippomorpha</taxon>
        <taxon>Cetacea</taxon>
        <taxon>Odontoceti</taxon>
        <taxon>Monodontidae</taxon>
        <taxon>Delphinapterus</taxon>
    </lineage>
</organism>
<evidence type="ECO:0000313" key="7">
    <source>
        <dbReference type="RefSeq" id="XP_022454365.1"/>
    </source>
</evidence>
<dbReference type="PROSITE" id="PS50297">
    <property type="entry name" value="ANK_REP_REGION"/>
    <property type="match status" value="6"/>
</dbReference>
<dbReference type="PRINTS" id="PR01415">
    <property type="entry name" value="ANKYRIN"/>
</dbReference>
<sequence length="484" mass="50354">MHAKPCCPARVHALAHACEDFTMDSRVSEPREQDLTEAGAEQELRWLELGSEEAPGAGTEGPSAPQAWGRLLQAVWKGHVGLVTQLLRQGASVEERDRAGRTPLHLAVLRGHVLLVRLLLQRGARAIAADRAGRTPLHEAAWHGPSRAAELLLQRGASANVRCGAGLTPLHWAAALGRTLLARRLLDAPGPGPAAVDAHGWMATHWAAAGGRLPVLELLAAGGGAGLDGALLVAAVAGQSAALRLLLTHGAWVDARDGTGATALGVAADLGRQQDMEVLLEHGADSSLKDRHGRSALHRAAAGGHLLAVQLLAAWGADVDARDTLGLTPLHHAARGGHMEVAGHLLARGAKVDAAGWLHVTPLHLAVERGHGSTAELLLSRGSSPTQRTQWGEVAQDLGPAVCGEQEVPHGPQGCRARAGPEAASSHGLQGVQAPLCWSEAACQGARENTPEVPGEEGSSGWSPSKKRVADLELFQTPRATSAL</sequence>
<dbReference type="Pfam" id="PF13637">
    <property type="entry name" value="Ank_4"/>
    <property type="match status" value="1"/>
</dbReference>
<accession>A0A2Y9Q5K8</accession>
<dbReference type="Gene3D" id="1.25.40.20">
    <property type="entry name" value="Ankyrin repeat-containing domain"/>
    <property type="match status" value="4"/>
</dbReference>
<feature type="repeat" description="ANK" evidence="3">
    <location>
        <begin position="99"/>
        <end position="131"/>
    </location>
</feature>
<feature type="repeat" description="ANK" evidence="3">
    <location>
        <begin position="259"/>
        <end position="291"/>
    </location>
</feature>
<dbReference type="Proteomes" id="UP000248483">
    <property type="component" value="Unplaced"/>
</dbReference>
<reference evidence="6 7" key="1">
    <citation type="submission" date="2025-04" db="UniProtKB">
        <authorList>
            <consortium name="RefSeq"/>
        </authorList>
    </citation>
    <scope>IDENTIFICATION</scope>
    <source>
        <tissue evidence="6 7">Blood</tissue>
    </source>
</reference>